<gene>
    <name evidence="2" type="ORF">B0H67DRAFT_336358</name>
</gene>
<dbReference type="EMBL" id="JAUKUA010000006">
    <property type="protein sequence ID" value="KAK0708306.1"/>
    <property type="molecule type" value="Genomic_DNA"/>
</dbReference>
<reference evidence="2" key="1">
    <citation type="submission" date="2023-06" db="EMBL/GenBank/DDBJ databases">
        <title>Genome-scale phylogeny and comparative genomics of the fungal order Sordariales.</title>
        <authorList>
            <consortium name="Lawrence Berkeley National Laboratory"/>
            <person name="Hensen N."/>
            <person name="Bonometti L."/>
            <person name="Westerberg I."/>
            <person name="Brannstrom I.O."/>
            <person name="Guillou S."/>
            <person name="Cros-Aarteil S."/>
            <person name="Calhoun S."/>
            <person name="Haridas S."/>
            <person name="Kuo A."/>
            <person name="Mondo S."/>
            <person name="Pangilinan J."/>
            <person name="Riley R."/>
            <person name="Labutti K."/>
            <person name="Andreopoulos B."/>
            <person name="Lipzen A."/>
            <person name="Chen C."/>
            <person name="Yanf M."/>
            <person name="Daum C."/>
            <person name="Ng V."/>
            <person name="Clum A."/>
            <person name="Steindorff A."/>
            <person name="Ohm R."/>
            <person name="Martin F."/>
            <person name="Silar P."/>
            <person name="Natvig D."/>
            <person name="Lalanne C."/>
            <person name="Gautier V."/>
            <person name="Ament-Velasquez S.L."/>
            <person name="Kruys A."/>
            <person name="Hutchinson M.I."/>
            <person name="Powell A.J."/>
            <person name="Barry K."/>
            <person name="Miller A.N."/>
            <person name="Grigoriev I.V."/>
            <person name="Debuchy R."/>
            <person name="Gladieux P."/>
            <person name="Thoren M.H."/>
            <person name="Johannesson H."/>
        </authorList>
    </citation>
    <scope>NUCLEOTIDE SEQUENCE</scope>
    <source>
        <strain evidence="2">SMH4607-1</strain>
    </source>
</reference>
<dbReference type="AlphaFoldDB" id="A0AA40DP38"/>
<proteinExistence type="predicted"/>
<dbReference type="Proteomes" id="UP001172102">
    <property type="component" value="Unassembled WGS sequence"/>
</dbReference>
<feature type="region of interest" description="Disordered" evidence="1">
    <location>
        <begin position="9"/>
        <end position="29"/>
    </location>
</feature>
<comment type="caution">
    <text evidence="2">The sequence shown here is derived from an EMBL/GenBank/DDBJ whole genome shotgun (WGS) entry which is preliminary data.</text>
</comment>
<evidence type="ECO:0000313" key="2">
    <source>
        <dbReference type="EMBL" id="KAK0708306.1"/>
    </source>
</evidence>
<evidence type="ECO:0000313" key="3">
    <source>
        <dbReference type="Proteomes" id="UP001172102"/>
    </source>
</evidence>
<evidence type="ECO:0000256" key="1">
    <source>
        <dbReference type="SAM" id="MobiDB-lite"/>
    </source>
</evidence>
<protein>
    <submittedName>
        <fullName evidence="2">Uncharacterized protein</fullName>
    </submittedName>
</protein>
<keyword evidence="3" id="KW-1185">Reference proteome</keyword>
<name>A0AA40DP38_9PEZI</name>
<organism evidence="2 3">
    <name type="scientific">Lasiosphaeris hirsuta</name>
    <dbReference type="NCBI Taxonomy" id="260670"/>
    <lineage>
        <taxon>Eukaryota</taxon>
        <taxon>Fungi</taxon>
        <taxon>Dikarya</taxon>
        <taxon>Ascomycota</taxon>
        <taxon>Pezizomycotina</taxon>
        <taxon>Sordariomycetes</taxon>
        <taxon>Sordariomycetidae</taxon>
        <taxon>Sordariales</taxon>
        <taxon>Lasiosphaeriaceae</taxon>
        <taxon>Lasiosphaeris</taxon>
    </lineage>
</organism>
<accession>A0AA40DP38</accession>
<sequence>MTLLYFQRAGDQPGNPRRRHCVGRLRDGPPPPAATYQGATAWLQLFFAVFIHVNSNPYAHAPLRHTATTTPCHHLAPELELLQLCRSYTPSSRGADAY</sequence>